<dbReference type="InterPro" id="IPR050058">
    <property type="entry name" value="Ala-tRNA_ligase"/>
</dbReference>
<feature type="domain" description="Alanyl-transfer RNA synthetases family profile" evidence="17">
    <location>
        <begin position="32"/>
        <end position="788"/>
    </location>
</feature>
<comment type="catalytic activity">
    <reaction evidence="14 15">
        <text>tRNA(Ala) + L-alanine + ATP = L-alanyl-tRNA(Ala) + AMP + diphosphate</text>
        <dbReference type="Rhea" id="RHEA:12540"/>
        <dbReference type="Rhea" id="RHEA-COMP:9657"/>
        <dbReference type="Rhea" id="RHEA-COMP:9923"/>
        <dbReference type="ChEBI" id="CHEBI:30616"/>
        <dbReference type="ChEBI" id="CHEBI:33019"/>
        <dbReference type="ChEBI" id="CHEBI:57972"/>
        <dbReference type="ChEBI" id="CHEBI:78442"/>
        <dbReference type="ChEBI" id="CHEBI:78497"/>
        <dbReference type="ChEBI" id="CHEBI:456215"/>
        <dbReference type="EC" id="6.1.1.7"/>
    </reaction>
</comment>
<dbReference type="PRINTS" id="PR00980">
    <property type="entry name" value="TRNASYNTHALA"/>
</dbReference>
<evidence type="ECO:0000256" key="16">
    <source>
        <dbReference type="SAM" id="Coils"/>
    </source>
</evidence>
<dbReference type="FunFam" id="3.30.980.10:FF:000004">
    <property type="entry name" value="Alanine--tRNA ligase, cytoplasmic"/>
    <property type="match status" value="1"/>
</dbReference>
<feature type="binding site" evidence="15">
    <location>
        <position position="637"/>
    </location>
    <ligand>
        <name>Zn(2+)</name>
        <dbReference type="ChEBI" id="CHEBI:29105"/>
    </ligand>
</feature>
<organism evidence="18 19">
    <name type="scientific">Hypothenemus hampei</name>
    <name type="common">Coffee berry borer</name>
    <dbReference type="NCBI Taxonomy" id="57062"/>
    <lineage>
        <taxon>Eukaryota</taxon>
        <taxon>Metazoa</taxon>
        <taxon>Ecdysozoa</taxon>
        <taxon>Arthropoda</taxon>
        <taxon>Hexapoda</taxon>
        <taxon>Insecta</taxon>
        <taxon>Pterygota</taxon>
        <taxon>Neoptera</taxon>
        <taxon>Endopterygota</taxon>
        <taxon>Coleoptera</taxon>
        <taxon>Polyphaga</taxon>
        <taxon>Cucujiformia</taxon>
        <taxon>Curculionidae</taxon>
        <taxon>Scolytinae</taxon>
        <taxon>Hypothenemus</taxon>
    </lineage>
</organism>
<evidence type="ECO:0000256" key="7">
    <source>
        <dbReference type="ARBA" id="ARBA00022741"/>
    </source>
</evidence>
<keyword evidence="8 15" id="KW-0862">Zinc</keyword>
<dbReference type="EC" id="6.1.1.7" evidence="2"/>
<dbReference type="GO" id="GO:0000049">
    <property type="term" value="F:tRNA binding"/>
    <property type="evidence" value="ECO:0007669"/>
    <property type="project" value="UniProtKB-KW"/>
</dbReference>
<dbReference type="InterPro" id="IPR023033">
    <property type="entry name" value="Ala_tRNA_ligase_euk/bac"/>
</dbReference>
<evidence type="ECO:0000256" key="6">
    <source>
        <dbReference type="ARBA" id="ARBA00022723"/>
    </source>
</evidence>
<dbReference type="CDD" id="cd00673">
    <property type="entry name" value="AlaRS_core"/>
    <property type="match status" value="1"/>
</dbReference>
<evidence type="ECO:0000256" key="3">
    <source>
        <dbReference type="ARBA" id="ARBA00017959"/>
    </source>
</evidence>
<dbReference type="PANTHER" id="PTHR11777">
    <property type="entry name" value="ALANYL-TRNA SYNTHETASE"/>
    <property type="match status" value="1"/>
</dbReference>
<feature type="binding site" evidence="15">
    <location>
        <position position="745"/>
    </location>
    <ligand>
        <name>Zn(2+)</name>
        <dbReference type="ChEBI" id="CHEBI:29105"/>
    </ligand>
</feature>
<dbReference type="GO" id="GO:0006412">
    <property type="term" value="P:translation"/>
    <property type="evidence" value="ECO:0007669"/>
    <property type="project" value="UniProtKB-KW"/>
</dbReference>
<comment type="domain">
    <text evidence="15">Consists of three domains; the N-terminal catalytic domain, the editing domain and the C-terminal C-Ala domain. The editing domain removes incorrectly charged amino acids, while the C-Ala domain, along with tRNA(Ala), serves as a bridge to cooperatively bring together the editing and aminoacylation centers thus stimulating deacylation of misacylated tRNAs.</text>
</comment>
<dbReference type="PROSITE" id="PS50860">
    <property type="entry name" value="AA_TRNA_LIGASE_II_ALA"/>
    <property type="match status" value="1"/>
</dbReference>
<evidence type="ECO:0000256" key="8">
    <source>
        <dbReference type="ARBA" id="ARBA00022833"/>
    </source>
</evidence>
<evidence type="ECO:0000256" key="14">
    <source>
        <dbReference type="ARBA" id="ARBA00048300"/>
    </source>
</evidence>
<evidence type="ECO:0000256" key="11">
    <source>
        <dbReference type="ARBA" id="ARBA00022917"/>
    </source>
</evidence>
<comment type="caution">
    <text evidence="18">The sequence shown here is derived from an EMBL/GenBank/DDBJ whole genome shotgun (WGS) entry which is preliminary data.</text>
</comment>
<evidence type="ECO:0000313" key="19">
    <source>
        <dbReference type="Proteomes" id="UP001566132"/>
    </source>
</evidence>
<keyword evidence="6 15" id="KW-0479">Metal-binding</keyword>
<comment type="function">
    <text evidence="15">Catalyzes the attachment of alanine to tRNA(Ala) in a two-step reaction: alanine is first activated by ATP to form Ala-AMP and then transferred to the acceptor end of tRNA(Ala). Also edits incorrectly charged tRNA(Ala) via its editing domain.</text>
</comment>
<comment type="subunit">
    <text evidence="15">Monomer.</text>
</comment>
<accession>A0ABD1F9V4</accession>
<keyword evidence="4 15" id="KW-0820">tRNA-binding</keyword>
<dbReference type="NCBIfam" id="TIGR00344">
    <property type="entry name" value="alaS"/>
    <property type="match status" value="1"/>
</dbReference>
<dbReference type="EMBL" id="JBDJPC010000002">
    <property type="protein sequence ID" value="KAL1514388.1"/>
    <property type="molecule type" value="Genomic_DNA"/>
</dbReference>
<dbReference type="PANTHER" id="PTHR11777:SF9">
    <property type="entry name" value="ALANINE--TRNA LIGASE, CYTOPLASMIC"/>
    <property type="match status" value="1"/>
</dbReference>
<sequence length="935" mass="107469">MSYYYYTKLFISNRNIHFSFVRQISKYVHKDISAAAIRQTYLDYFIKEREHAFIRSSPVIPFCDPTVPFVNAGMNQFKTIFLGSQVPHYTKVANSQKCIRVGGKHNDINIVGKDGYHHTFFEMLGNWSFGDYFKEKACEMAWELLTTVYKIPPSRLYITYFGGDDHLGLPCDIETRDIWKSLGVPNNRLLPFKAKDNFWEMGITGPCGPCTEIHFDHMGVINRHEFVNKNLHDLTEIWNLVFIQFNRLPDGSIVPLPRNHVDTGLGLERLCCALQGKLSTYNTDLFDYLIKAIHKNCSEIQKYSGKFGEQDWNEIDTSYRILADHIRMLTVCLADGVIPEQNQKLKRVLRKCFILCETVFKKDGTLVKELSNYVVENLGGVYPELERNISQIHNIIDYELEVFNTIRTTAKKDWRKFSIGRNLPNIDSLDITPSFVKAYKELYDVKLNEIDGELAYRLYDTHGFDLEAIEQLAQILNVKFDAVTFETKMEEVKLNSRAKRQLFIDDKIANLLGEGFEKTDDSFKYSYSKNKDKYQFPEVECKVLQIYNKDQSLTEIKTGSSCSLILDKTNLYFEAGGQESDKGQIKFEDGLFEVETLKKFKNYVIHKGYVKEGSIKVNTQGSLRVNEHIRLSNMRNHTCAHLLNAAVKKIRSATCQKSSKVTQNYVSFDVSVFGPKLNFQDIIAVEKLIRDIIKENLSVRILITDSQGLYSYDQITLIPGDVYPDNDIRIVEIEQGSDFVSREPCCGTHVLNTSDLQDFCVINLKSLGRSTASIQGVTGDRAKLARDNAEDLNEDLIRFKKSVEEHLDKPEMLEMAIISLKQRLNFQITDNTILPYAYKLKIMEELNAISRDIKGKTSDQLRDLVEMEMQDAIESNMQLTKSKKKYIIYYLRISTMLESVSLKRATALCSNIPVIVIAYSDNMVKARCCVPKVIL</sequence>
<dbReference type="HAMAP" id="MF_00036_B">
    <property type="entry name" value="Ala_tRNA_synth_B"/>
    <property type="match status" value="1"/>
</dbReference>
<evidence type="ECO:0000313" key="18">
    <source>
        <dbReference type="EMBL" id="KAL1514388.1"/>
    </source>
</evidence>
<evidence type="ECO:0000256" key="13">
    <source>
        <dbReference type="ARBA" id="ARBA00032577"/>
    </source>
</evidence>
<keyword evidence="10 15" id="KW-0694">RNA-binding</keyword>
<dbReference type="GO" id="GO:0008270">
    <property type="term" value="F:zinc ion binding"/>
    <property type="evidence" value="ECO:0007669"/>
    <property type="project" value="UniProtKB-UniRule"/>
</dbReference>
<evidence type="ECO:0000256" key="2">
    <source>
        <dbReference type="ARBA" id="ARBA00013168"/>
    </source>
</evidence>
<evidence type="ECO:0000256" key="9">
    <source>
        <dbReference type="ARBA" id="ARBA00022840"/>
    </source>
</evidence>
<keyword evidence="7 15" id="KW-0547">Nucleotide-binding</keyword>
<evidence type="ECO:0000256" key="15">
    <source>
        <dbReference type="HAMAP-Rule" id="MF_03133"/>
    </source>
</evidence>
<dbReference type="SUPFAM" id="SSF101353">
    <property type="entry name" value="Putative anticodon-binding domain of alanyl-tRNA synthetase (AlaRS)"/>
    <property type="match status" value="1"/>
</dbReference>
<feature type="binding site" evidence="15">
    <location>
        <position position="749"/>
    </location>
    <ligand>
        <name>Zn(2+)</name>
        <dbReference type="ChEBI" id="CHEBI:29105"/>
    </ligand>
</feature>
<gene>
    <name evidence="18" type="ORF">ABEB36_003655</name>
</gene>
<dbReference type="SUPFAM" id="SSF55186">
    <property type="entry name" value="ThrRS/AlaRS common domain"/>
    <property type="match status" value="1"/>
</dbReference>
<keyword evidence="19" id="KW-1185">Reference proteome</keyword>
<dbReference type="GO" id="GO:0005524">
    <property type="term" value="F:ATP binding"/>
    <property type="evidence" value="ECO:0007669"/>
    <property type="project" value="UniProtKB-UniRule"/>
</dbReference>
<dbReference type="InterPro" id="IPR018163">
    <property type="entry name" value="Thr/Ala-tRNA-synth_IIc_edit"/>
</dbReference>
<dbReference type="InterPro" id="IPR018164">
    <property type="entry name" value="Ala-tRNA-synth_IIc_N"/>
</dbReference>
<dbReference type="SUPFAM" id="SSF50447">
    <property type="entry name" value="Translation proteins"/>
    <property type="match status" value="1"/>
</dbReference>
<protein>
    <recommendedName>
        <fullName evidence="3">Alanine--tRNA ligase</fullName>
        <ecNumber evidence="2">6.1.1.7</ecNumber>
    </recommendedName>
    <alternativeName>
        <fullName evidence="13">Alanyl-tRNA synthetase</fullName>
    </alternativeName>
</protein>
<dbReference type="InterPro" id="IPR002318">
    <property type="entry name" value="Ala-tRNA-lgiase_IIc"/>
</dbReference>
<reference evidence="18 19" key="1">
    <citation type="submission" date="2024-05" db="EMBL/GenBank/DDBJ databases">
        <title>Genetic variation in Jamaican populations of the coffee berry borer (Hypothenemus hampei).</title>
        <authorList>
            <person name="Errbii M."/>
            <person name="Myrie A."/>
        </authorList>
    </citation>
    <scope>NUCLEOTIDE SEQUENCE [LARGE SCALE GENOMIC DNA]</scope>
    <source>
        <strain evidence="18">JA-Hopewell-2020-01-JO</strain>
        <tissue evidence="18">Whole body</tissue>
    </source>
</reference>
<evidence type="ECO:0000256" key="10">
    <source>
        <dbReference type="ARBA" id="ARBA00022884"/>
    </source>
</evidence>
<evidence type="ECO:0000259" key="17">
    <source>
        <dbReference type="PROSITE" id="PS50860"/>
    </source>
</evidence>
<dbReference type="Gene3D" id="2.40.30.130">
    <property type="match status" value="1"/>
</dbReference>
<dbReference type="FunFam" id="3.30.930.10:FF:000011">
    <property type="entry name" value="Alanine--tRNA ligase, cytoplasmic"/>
    <property type="match status" value="1"/>
</dbReference>
<keyword evidence="11 15" id="KW-0648">Protein biosynthesis</keyword>
<dbReference type="InterPro" id="IPR018162">
    <property type="entry name" value="Ala-tRNA-ligase_IIc_anticod-bd"/>
</dbReference>
<evidence type="ECO:0000256" key="1">
    <source>
        <dbReference type="ARBA" id="ARBA00008429"/>
    </source>
</evidence>
<dbReference type="AlphaFoldDB" id="A0ABD1F9V4"/>
<comment type="similarity">
    <text evidence="1">Belongs to the class-II aminoacyl-tRNA synthetase family. Alax-L subfamily.</text>
</comment>
<dbReference type="InterPro" id="IPR045864">
    <property type="entry name" value="aa-tRNA-synth_II/BPL/LPL"/>
</dbReference>
<dbReference type="InterPro" id="IPR012947">
    <property type="entry name" value="tRNA_SAD"/>
</dbReference>
<keyword evidence="9 15" id="KW-0067">ATP-binding</keyword>
<dbReference type="SUPFAM" id="SSF55681">
    <property type="entry name" value="Class II aaRS and biotin synthetases"/>
    <property type="match status" value="1"/>
</dbReference>
<evidence type="ECO:0000256" key="12">
    <source>
        <dbReference type="ARBA" id="ARBA00023146"/>
    </source>
</evidence>
<keyword evidence="12 15" id="KW-0030">Aminoacyl-tRNA synthetase</keyword>
<dbReference type="SMART" id="SM00863">
    <property type="entry name" value="tRNA_SAD"/>
    <property type="match status" value="1"/>
</dbReference>
<dbReference type="InterPro" id="IPR009000">
    <property type="entry name" value="Transl_B-barrel_sf"/>
</dbReference>
<name>A0ABD1F9V4_HYPHA</name>
<dbReference type="Pfam" id="PF01411">
    <property type="entry name" value="tRNA-synt_2c"/>
    <property type="match status" value="2"/>
</dbReference>
<proteinExistence type="inferred from homology"/>
<evidence type="ECO:0000256" key="5">
    <source>
        <dbReference type="ARBA" id="ARBA00022598"/>
    </source>
</evidence>
<keyword evidence="5 15" id="KW-0436">Ligase</keyword>
<feature type="coiled-coil region" evidence="16">
    <location>
        <begin position="782"/>
        <end position="809"/>
    </location>
</feature>
<comment type="cofactor">
    <cofactor evidence="15">
        <name>Zn(2+)</name>
        <dbReference type="ChEBI" id="CHEBI:29105"/>
    </cofactor>
    <text evidence="15">Binds 1 zinc ion per subunit.</text>
</comment>
<dbReference type="Proteomes" id="UP001566132">
    <property type="component" value="Unassembled WGS sequence"/>
</dbReference>
<dbReference type="InterPro" id="IPR018165">
    <property type="entry name" value="Ala-tRNA-synth_IIc_core"/>
</dbReference>
<dbReference type="Pfam" id="PF07973">
    <property type="entry name" value="tRNA_SAD"/>
    <property type="match status" value="1"/>
</dbReference>
<dbReference type="Gene3D" id="3.30.930.10">
    <property type="entry name" value="Bira Bifunctional Protein, Domain 2"/>
    <property type="match status" value="1"/>
</dbReference>
<feature type="binding site" evidence="15">
    <location>
        <position position="641"/>
    </location>
    <ligand>
        <name>Zn(2+)</name>
        <dbReference type="ChEBI" id="CHEBI:29105"/>
    </ligand>
</feature>
<dbReference type="Gene3D" id="3.30.980.10">
    <property type="entry name" value="Threonyl-trna Synthetase, Chain A, domain 2"/>
    <property type="match status" value="1"/>
</dbReference>
<evidence type="ECO:0000256" key="4">
    <source>
        <dbReference type="ARBA" id="ARBA00022555"/>
    </source>
</evidence>
<keyword evidence="16" id="KW-0175">Coiled coil</keyword>
<dbReference type="GO" id="GO:0004813">
    <property type="term" value="F:alanine-tRNA ligase activity"/>
    <property type="evidence" value="ECO:0007669"/>
    <property type="project" value="UniProtKB-UniRule"/>
</dbReference>